<sequence>MEESGESLGIKGIDIGILADVGVSTLLFDLSRIGNWRSNVTLLEHQKGKLKALEITGVALSTTNSFLYALQQNVLVAKTSTPPGTPLGGITVTGSWSDPWWSWLLEGAKAALPHLLAGNLPVAALRGIGGAIGAFLDEKTTQIHKRRAEERIQETGMQEESTE</sequence>
<dbReference type="WBParaSite" id="HPBE_0002599901-mRNA-1">
    <property type="protein sequence ID" value="HPBE_0002599901-mRNA-1"/>
    <property type="gene ID" value="HPBE_0002599901"/>
</dbReference>
<accession>A0A3P8F7H5</accession>
<gene>
    <name evidence="1" type="ORF">HPBE_LOCUS25998</name>
</gene>
<accession>A0A183GTH9</accession>
<reference evidence="3" key="2">
    <citation type="submission" date="2019-09" db="UniProtKB">
        <authorList>
            <consortium name="WormBaseParasite"/>
        </authorList>
    </citation>
    <scope>IDENTIFICATION</scope>
</reference>
<reference evidence="1 2" key="1">
    <citation type="submission" date="2018-11" db="EMBL/GenBank/DDBJ databases">
        <authorList>
            <consortium name="Pathogen Informatics"/>
        </authorList>
    </citation>
    <scope>NUCLEOTIDE SEQUENCE [LARGE SCALE GENOMIC DNA]</scope>
</reference>
<name>A0A183GTH9_HELPZ</name>
<protein>
    <submittedName>
        <fullName evidence="3">AsmA_2 domain-containing protein</fullName>
    </submittedName>
</protein>
<dbReference type="AlphaFoldDB" id="A0A183GTH9"/>
<evidence type="ECO:0000313" key="2">
    <source>
        <dbReference type="Proteomes" id="UP000050761"/>
    </source>
</evidence>
<dbReference type="Proteomes" id="UP000050761">
    <property type="component" value="Unassembled WGS sequence"/>
</dbReference>
<proteinExistence type="predicted"/>
<evidence type="ECO:0000313" key="1">
    <source>
        <dbReference type="EMBL" id="VDP55148.1"/>
    </source>
</evidence>
<evidence type="ECO:0000313" key="3">
    <source>
        <dbReference type="WBParaSite" id="HPBE_0002599901-mRNA-1"/>
    </source>
</evidence>
<organism evidence="2 3">
    <name type="scientific">Heligmosomoides polygyrus</name>
    <name type="common">Parasitic roundworm</name>
    <dbReference type="NCBI Taxonomy" id="6339"/>
    <lineage>
        <taxon>Eukaryota</taxon>
        <taxon>Metazoa</taxon>
        <taxon>Ecdysozoa</taxon>
        <taxon>Nematoda</taxon>
        <taxon>Chromadorea</taxon>
        <taxon>Rhabditida</taxon>
        <taxon>Rhabditina</taxon>
        <taxon>Rhabditomorpha</taxon>
        <taxon>Strongyloidea</taxon>
        <taxon>Heligmosomidae</taxon>
        <taxon>Heligmosomoides</taxon>
    </lineage>
</organism>
<keyword evidence="2" id="KW-1185">Reference proteome</keyword>
<dbReference type="EMBL" id="UZAH01038999">
    <property type="protein sequence ID" value="VDP55148.1"/>
    <property type="molecule type" value="Genomic_DNA"/>
</dbReference>